<sequence>MSTTKTQEMPGHAGMSLSARADALEHQMIEALDRKIVRSVLFTSGDRDPTAPIMPPPGGKPDPRHFLMGDDPRLQKMPERPTLLDFFKHRFAPANHLLQSATHALKAGHDEKTILACLLHDISVSGFIRADHGYWGAQLLAPYVDEEVSWAIRYHQALRFFPDASVGYDYPEAYIRYFGGDYEPEPYVKADWEYARNHKWYMTSRLITLNDIYSFDPNAQVSWDPFIDIIGRHFKQPKEGLGFDGSPSAHMWRTIIWPTKFL</sequence>
<dbReference type="AlphaFoldDB" id="A0A5E4XST2"/>
<evidence type="ECO:0000313" key="5">
    <source>
        <dbReference type="Proteomes" id="UP001058980"/>
    </source>
</evidence>
<dbReference type="EMBL" id="CABPSA010000007">
    <property type="protein sequence ID" value="VVE39437.1"/>
    <property type="molecule type" value="Genomic_DNA"/>
</dbReference>
<dbReference type="Gene3D" id="1.10.3210.10">
    <property type="entry name" value="Hypothetical protein af1432"/>
    <property type="match status" value="1"/>
</dbReference>
<feature type="domain" description="HD" evidence="1">
    <location>
        <begin position="95"/>
        <end position="156"/>
    </location>
</feature>
<dbReference type="Proteomes" id="UP001058980">
    <property type="component" value="Chromosome"/>
</dbReference>
<name>A0A5E4XST2_9BURK</name>
<accession>A0A5E4XST2</accession>
<dbReference type="RefSeq" id="WP_217426181.1">
    <property type="nucleotide sequence ID" value="NZ_CABPSA010000007.1"/>
</dbReference>
<evidence type="ECO:0000313" key="3">
    <source>
        <dbReference type="EMBL" id="VVE39437.1"/>
    </source>
</evidence>
<proteinExistence type="predicted"/>
<reference evidence="2" key="2">
    <citation type="submission" date="2022-08" db="EMBL/GenBank/DDBJ databases">
        <title>Multi-unit outbreak of Pandoraea commovens among non-cystic fibrosis intensive care patients from 2019 to 2021 in Berlin, Germany.</title>
        <authorList>
            <person name="Menzel P."/>
        </authorList>
    </citation>
    <scope>NUCLEOTIDE SEQUENCE</scope>
    <source>
        <strain evidence="2">LB-19-202-79</strain>
    </source>
</reference>
<keyword evidence="5" id="KW-1185">Reference proteome</keyword>
<evidence type="ECO:0000313" key="4">
    <source>
        <dbReference type="Proteomes" id="UP000343335"/>
    </source>
</evidence>
<dbReference type="Proteomes" id="UP000343335">
    <property type="component" value="Unassembled WGS sequence"/>
</dbReference>
<dbReference type="Pfam" id="PF01966">
    <property type="entry name" value="HD"/>
    <property type="match status" value="1"/>
</dbReference>
<gene>
    <name evidence="2" type="ORF">NTU39_07770</name>
    <name evidence="3" type="ORF">PCO31010_04086</name>
</gene>
<evidence type="ECO:0000259" key="1">
    <source>
        <dbReference type="Pfam" id="PF01966"/>
    </source>
</evidence>
<dbReference type="EMBL" id="CP102780">
    <property type="protein sequence ID" value="UVA80886.1"/>
    <property type="molecule type" value="Genomic_DNA"/>
</dbReference>
<evidence type="ECO:0000313" key="2">
    <source>
        <dbReference type="EMBL" id="UVA80886.1"/>
    </source>
</evidence>
<dbReference type="SUPFAM" id="SSF109604">
    <property type="entry name" value="HD-domain/PDEase-like"/>
    <property type="match status" value="1"/>
</dbReference>
<reference evidence="3 4" key="1">
    <citation type="submission" date="2019-08" db="EMBL/GenBank/DDBJ databases">
        <authorList>
            <person name="Peeters C."/>
        </authorList>
    </citation>
    <scope>NUCLEOTIDE SEQUENCE [LARGE SCALE GENOMIC DNA]</scope>
    <source>
        <strain evidence="3 4">LMG 31010</strain>
    </source>
</reference>
<organism evidence="3 4">
    <name type="scientific">Pandoraea commovens</name>
    <dbReference type="NCBI Taxonomy" id="2508289"/>
    <lineage>
        <taxon>Bacteria</taxon>
        <taxon>Pseudomonadati</taxon>
        <taxon>Pseudomonadota</taxon>
        <taxon>Betaproteobacteria</taxon>
        <taxon>Burkholderiales</taxon>
        <taxon>Burkholderiaceae</taxon>
        <taxon>Pandoraea</taxon>
    </lineage>
</organism>
<protein>
    <recommendedName>
        <fullName evidence="1">HD domain-containing protein</fullName>
    </recommendedName>
</protein>
<dbReference type="InterPro" id="IPR006674">
    <property type="entry name" value="HD_domain"/>
</dbReference>